<evidence type="ECO:0000256" key="1">
    <source>
        <dbReference type="ARBA" id="ARBA00022679"/>
    </source>
</evidence>
<evidence type="ECO:0000256" key="2">
    <source>
        <dbReference type="ARBA" id="ARBA00022777"/>
    </source>
</evidence>
<dbReference type="Pfam" id="PF02518">
    <property type="entry name" value="HATPase_c"/>
    <property type="match status" value="1"/>
</dbReference>
<organism evidence="7 8">
    <name type="scientific">Streptosporangium jomthongense</name>
    <dbReference type="NCBI Taxonomy" id="1193683"/>
    <lineage>
        <taxon>Bacteria</taxon>
        <taxon>Bacillati</taxon>
        <taxon>Actinomycetota</taxon>
        <taxon>Actinomycetes</taxon>
        <taxon>Streptosporangiales</taxon>
        <taxon>Streptosporangiaceae</taxon>
        <taxon>Streptosporangium</taxon>
    </lineage>
</organism>
<evidence type="ECO:0000256" key="4">
    <source>
        <dbReference type="SAM" id="Phobius"/>
    </source>
</evidence>
<keyword evidence="8" id="KW-1185">Reference proteome</keyword>
<reference evidence="8" key="1">
    <citation type="journal article" date="2019" name="Int. J. Syst. Evol. Microbiol.">
        <title>The Global Catalogue of Microorganisms (GCM) 10K type strain sequencing project: providing services to taxonomists for standard genome sequencing and annotation.</title>
        <authorList>
            <consortium name="The Broad Institute Genomics Platform"/>
            <consortium name="The Broad Institute Genome Sequencing Center for Infectious Disease"/>
            <person name="Wu L."/>
            <person name="Ma J."/>
        </authorList>
    </citation>
    <scope>NUCLEOTIDE SEQUENCE [LARGE SCALE GENOMIC DNA]</scope>
    <source>
        <strain evidence="8">TBRC 7912</strain>
    </source>
</reference>
<dbReference type="EMBL" id="JBHSBC010000001">
    <property type="protein sequence ID" value="MFC3978715.1"/>
    <property type="molecule type" value="Genomic_DNA"/>
</dbReference>
<feature type="domain" description="Signal transduction histidine kinase subgroup 3 dimerisation and phosphoacceptor" evidence="6">
    <location>
        <begin position="400"/>
        <end position="462"/>
    </location>
</feature>
<dbReference type="InterPro" id="IPR011712">
    <property type="entry name" value="Sig_transdc_His_kin_sub3_dim/P"/>
</dbReference>
<evidence type="ECO:0000313" key="7">
    <source>
        <dbReference type="EMBL" id="MFC3978715.1"/>
    </source>
</evidence>
<dbReference type="Proteomes" id="UP001595698">
    <property type="component" value="Unassembled WGS sequence"/>
</dbReference>
<feature type="transmembrane region" description="Helical" evidence="4">
    <location>
        <begin position="372"/>
        <end position="394"/>
    </location>
</feature>
<feature type="domain" description="Histidine kinase/HSP90-like ATPase" evidence="5">
    <location>
        <begin position="501"/>
        <end position="586"/>
    </location>
</feature>
<dbReference type="RefSeq" id="WP_386186937.1">
    <property type="nucleotide sequence ID" value="NZ_JBHSBC010000001.1"/>
</dbReference>
<dbReference type="InterPro" id="IPR003594">
    <property type="entry name" value="HATPase_dom"/>
</dbReference>
<feature type="transmembrane region" description="Helical" evidence="4">
    <location>
        <begin position="177"/>
        <end position="201"/>
    </location>
</feature>
<feature type="transmembrane region" description="Helical" evidence="4">
    <location>
        <begin position="98"/>
        <end position="121"/>
    </location>
</feature>
<dbReference type="Pfam" id="PF07730">
    <property type="entry name" value="HisKA_3"/>
    <property type="match status" value="1"/>
</dbReference>
<feature type="transmembrane region" description="Helical" evidence="4">
    <location>
        <begin position="213"/>
        <end position="235"/>
    </location>
</feature>
<feature type="transmembrane region" description="Helical" evidence="4">
    <location>
        <begin position="36"/>
        <end position="56"/>
    </location>
</feature>
<keyword evidence="4" id="KW-0472">Membrane</keyword>
<dbReference type="InterPro" id="IPR050482">
    <property type="entry name" value="Sensor_HK_TwoCompSys"/>
</dbReference>
<feature type="transmembrane region" description="Helical" evidence="4">
    <location>
        <begin position="133"/>
        <end position="157"/>
    </location>
</feature>
<evidence type="ECO:0000259" key="6">
    <source>
        <dbReference type="Pfam" id="PF07730"/>
    </source>
</evidence>
<keyword evidence="3" id="KW-0902">Two-component regulatory system</keyword>
<dbReference type="GO" id="GO:0016301">
    <property type="term" value="F:kinase activity"/>
    <property type="evidence" value="ECO:0007669"/>
    <property type="project" value="UniProtKB-KW"/>
</dbReference>
<keyword evidence="1" id="KW-0808">Transferase</keyword>
<keyword evidence="2 7" id="KW-0418">Kinase</keyword>
<evidence type="ECO:0000256" key="3">
    <source>
        <dbReference type="ARBA" id="ARBA00023012"/>
    </source>
</evidence>
<dbReference type="Gene3D" id="1.20.5.1930">
    <property type="match status" value="1"/>
</dbReference>
<feature type="transmembrane region" description="Helical" evidence="4">
    <location>
        <begin position="63"/>
        <end position="86"/>
    </location>
</feature>
<protein>
    <submittedName>
        <fullName evidence="7">Histidine kinase</fullName>
    </submittedName>
</protein>
<evidence type="ECO:0000259" key="5">
    <source>
        <dbReference type="Pfam" id="PF02518"/>
    </source>
</evidence>
<accession>A0ABV8EU50</accession>
<evidence type="ECO:0000313" key="8">
    <source>
        <dbReference type="Proteomes" id="UP001595698"/>
    </source>
</evidence>
<dbReference type="SUPFAM" id="SSF55874">
    <property type="entry name" value="ATPase domain of HSP90 chaperone/DNA topoisomerase II/histidine kinase"/>
    <property type="match status" value="1"/>
</dbReference>
<comment type="caution">
    <text evidence="7">The sequence shown here is derived from an EMBL/GenBank/DDBJ whole genome shotgun (WGS) entry which is preliminary data.</text>
</comment>
<dbReference type="Gene3D" id="3.30.565.10">
    <property type="entry name" value="Histidine kinase-like ATPase, C-terminal domain"/>
    <property type="match status" value="1"/>
</dbReference>
<dbReference type="PANTHER" id="PTHR24421">
    <property type="entry name" value="NITRATE/NITRITE SENSOR PROTEIN NARX-RELATED"/>
    <property type="match status" value="1"/>
</dbReference>
<sequence>MTRVIPPAALAGAMAAVAAGGIVAGGVLETGFPVPLSVWAFVAVCLITPTVGWLIAARRPDNVYGWLLLAAADCLGLGAFGAGLLISDPTLRGPLAVVAVVLSSLFTVFYGLTWVFVPLLFPDGRLPSRRWRVGAWIAAVAITVHWAGLLLGADAVYESIFARGNPIGLKGTPGLVAALAGAVGQGVVYLVALAVLVSLVLRWWRADVAGRRVLRWMIAGLTGTLGGFLLITFFGPSDYGAGLGLGLFTSIAALPIVITMTVFRHQLLDIRIGIRGHRIFLVFDLRPTVDELLTELGPSLEETEPVEQLGRLAGAVRAGLETSWAAVELADGTRVVAGEEDGEAALTVPAGLGRIVCGPKTVGRLTSEDRRLLGALAVPVGLAIQSVGLAARLVNAQEAERRRIERNIHDGVQQQLVALIAGLELARATGGDARTMTLLREEARQTLTDLRELAAGIHPSVLSQGGLVEAVEERCSRLPTTTTVIADPGLRARRFPDEVEGALYFTVSESIANALKHASASRIEVRLSLEEGRLQAVVSDDGRGFEPATADRGGLAALADRMNALGGGLRLASAPGEGTAVRAWVPA</sequence>
<dbReference type="InterPro" id="IPR036890">
    <property type="entry name" value="HATPase_C_sf"/>
</dbReference>
<gene>
    <name evidence="7" type="ORF">ACFOYY_01170</name>
</gene>
<keyword evidence="4" id="KW-0812">Transmembrane</keyword>
<feature type="transmembrane region" description="Helical" evidence="4">
    <location>
        <begin position="241"/>
        <end position="263"/>
    </location>
</feature>
<name>A0ABV8EU50_9ACTN</name>
<proteinExistence type="predicted"/>
<keyword evidence="4" id="KW-1133">Transmembrane helix</keyword>
<dbReference type="CDD" id="cd16917">
    <property type="entry name" value="HATPase_UhpB-NarQ-NarX-like"/>
    <property type="match status" value="1"/>
</dbReference>